<dbReference type="Proteomes" id="UP000274756">
    <property type="component" value="Unassembled WGS sequence"/>
</dbReference>
<name>A0A158Q3E3_DRAME</name>
<reference evidence="2 4" key="2">
    <citation type="submission" date="2018-11" db="EMBL/GenBank/DDBJ databases">
        <authorList>
            <consortium name="Pathogen Informatics"/>
        </authorList>
    </citation>
    <scope>NUCLEOTIDE SEQUENCE [LARGE SCALE GENOMIC DNA]</scope>
</reference>
<reference evidence="5" key="1">
    <citation type="submission" date="2016-04" db="UniProtKB">
        <authorList>
            <consortium name="WormBaseParasite"/>
        </authorList>
    </citation>
    <scope>IDENTIFICATION</scope>
</reference>
<gene>
    <name evidence="2" type="ORF">DME_LOCUS6593</name>
</gene>
<keyword evidence="4" id="KW-1185">Reference proteome</keyword>
<evidence type="ECO:0000313" key="4">
    <source>
        <dbReference type="Proteomes" id="UP000274756"/>
    </source>
</evidence>
<accession>A0A158Q3E3</accession>
<sequence length="232" mass="26607">MFMDTDFVWDSTEAETIASSRIVSSGIQQTKETSQQHFTTDQIQNILKSSTKIPLKPTQYVQQRVSDYTRNSQLQLSPTTINSLTPTVPNIELPEPTQPIHTSASEDKRTTFTTEVYKKETTMGWISEQVGTRISSAQTDSPKLSMNTSKEIAKKLSRTTKPYRHSAGQNHQEITNRRNPSPTIIYSQLSPRTRMDEMNKKSYRFESSNFSATNFPFVLSTILYFYHTFLRI</sequence>
<protein>
    <submittedName>
        <fullName evidence="2 5">Uncharacterized protein</fullName>
    </submittedName>
</protein>
<organism evidence="3 5">
    <name type="scientific">Dracunculus medinensis</name>
    <name type="common">Guinea worm</name>
    <dbReference type="NCBI Taxonomy" id="318479"/>
    <lineage>
        <taxon>Eukaryota</taxon>
        <taxon>Metazoa</taxon>
        <taxon>Ecdysozoa</taxon>
        <taxon>Nematoda</taxon>
        <taxon>Chromadorea</taxon>
        <taxon>Rhabditida</taxon>
        <taxon>Spirurina</taxon>
        <taxon>Dracunculoidea</taxon>
        <taxon>Dracunculidae</taxon>
        <taxon>Dracunculus</taxon>
    </lineage>
</organism>
<evidence type="ECO:0000256" key="1">
    <source>
        <dbReference type="SAM" id="MobiDB-lite"/>
    </source>
</evidence>
<proteinExistence type="predicted"/>
<feature type="region of interest" description="Disordered" evidence="1">
    <location>
        <begin position="161"/>
        <end position="191"/>
    </location>
</feature>
<dbReference type="Proteomes" id="UP000038040">
    <property type="component" value="Unplaced"/>
</dbReference>
<evidence type="ECO:0000313" key="3">
    <source>
        <dbReference type="Proteomes" id="UP000038040"/>
    </source>
</evidence>
<dbReference type="WBParaSite" id="DME_0000223301-mRNA-1">
    <property type="protein sequence ID" value="DME_0000223301-mRNA-1"/>
    <property type="gene ID" value="DME_0000223301"/>
</dbReference>
<dbReference type="AlphaFoldDB" id="A0A158Q3E3"/>
<dbReference type="EMBL" id="UYYG01001156">
    <property type="protein sequence ID" value="VDN56620.1"/>
    <property type="molecule type" value="Genomic_DNA"/>
</dbReference>
<evidence type="ECO:0000313" key="2">
    <source>
        <dbReference type="EMBL" id="VDN56620.1"/>
    </source>
</evidence>
<feature type="compositionally biased region" description="Polar residues" evidence="1">
    <location>
        <begin position="167"/>
        <end position="191"/>
    </location>
</feature>
<evidence type="ECO:0000313" key="5">
    <source>
        <dbReference type="WBParaSite" id="DME_0000223301-mRNA-1"/>
    </source>
</evidence>